<dbReference type="AlphaFoldDB" id="A0A1S0UA45"/>
<dbReference type="CTD" id="9938536"/>
<keyword evidence="1" id="KW-0472">Membrane</keyword>
<evidence type="ECO:0000313" key="2">
    <source>
        <dbReference type="EMBL" id="EFO27317.1"/>
    </source>
</evidence>
<dbReference type="RefSeq" id="XP_003136750.1">
    <property type="nucleotide sequence ID" value="XM_003136702.1"/>
</dbReference>
<organism evidence="2">
    <name type="scientific">Loa loa</name>
    <name type="common">Eye worm</name>
    <name type="synonym">Filaria loa</name>
    <dbReference type="NCBI Taxonomy" id="7209"/>
    <lineage>
        <taxon>Eukaryota</taxon>
        <taxon>Metazoa</taxon>
        <taxon>Ecdysozoa</taxon>
        <taxon>Nematoda</taxon>
        <taxon>Chromadorea</taxon>
        <taxon>Rhabditida</taxon>
        <taxon>Spirurina</taxon>
        <taxon>Spiruromorpha</taxon>
        <taxon>Filarioidea</taxon>
        <taxon>Onchocercidae</taxon>
        <taxon>Loa</taxon>
    </lineage>
</organism>
<keyword evidence="1" id="KW-1133">Transmembrane helix</keyword>
<reference evidence="2" key="1">
    <citation type="submission" date="2012-04" db="EMBL/GenBank/DDBJ databases">
        <title>The Genome Sequence of Loa loa.</title>
        <authorList>
            <consortium name="The Broad Institute Genome Sequencing Platform"/>
            <consortium name="Broad Institute Genome Sequencing Center for Infectious Disease"/>
            <person name="Nutman T.B."/>
            <person name="Fink D.L."/>
            <person name="Russ C."/>
            <person name="Young S."/>
            <person name="Zeng Q."/>
            <person name="Gargeya S."/>
            <person name="Alvarado L."/>
            <person name="Berlin A."/>
            <person name="Chapman S.B."/>
            <person name="Chen Z."/>
            <person name="Freedman E."/>
            <person name="Gellesch M."/>
            <person name="Goldberg J."/>
            <person name="Griggs A."/>
            <person name="Gujja S."/>
            <person name="Heilman E.R."/>
            <person name="Heiman D."/>
            <person name="Howarth C."/>
            <person name="Mehta T."/>
            <person name="Neiman D."/>
            <person name="Pearson M."/>
            <person name="Roberts A."/>
            <person name="Saif S."/>
            <person name="Shea T."/>
            <person name="Shenoy N."/>
            <person name="Sisk P."/>
            <person name="Stolte C."/>
            <person name="Sykes S."/>
            <person name="White J."/>
            <person name="Yandava C."/>
            <person name="Haas B."/>
            <person name="Henn M.R."/>
            <person name="Nusbaum C."/>
            <person name="Birren B."/>
        </authorList>
    </citation>
    <scope>NUCLEOTIDE SEQUENCE [LARGE SCALE GENOMIC DNA]</scope>
</reference>
<dbReference type="InParanoid" id="A0A1S0UA45"/>
<sequence length="97" mass="11344">MLEEAHCVNYPTGSFHLTGMLLVNYYQKYISYWVWLHELITVLSALVWIAWLSYSALTSQNVFVYSSWCDESMLTSKKCGQSLTRRLGPPEKFRKVK</sequence>
<name>A0A1S0UA45_LOALO</name>
<protein>
    <submittedName>
        <fullName evidence="2">Uncharacterized protein</fullName>
    </submittedName>
</protein>
<dbReference type="EMBL" id="JH712108">
    <property type="protein sequence ID" value="EFO27317.1"/>
    <property type="molecule type" value="Genomic_DNA"/>
</dbReference>
<proteinExistence type="predicted"/>
<accession>A0A1S0UA45</accession>
<gene>
    <name evidence="2" type="ORF">LOAG_01162</name>
</gene>
<keyword evidence="1" id="KW-0812">Transmembrane</keyword>
<dbReference type="GeneID" id="9938536"/>
<dbReference type="KEGG" id="loa:LOAG_01162"/>
<feature type="transmembrane region" description="Helical" evidence="1">
    <location>
        <begin position="30"/>
        <end position="51"/>
    </location>
</feature>
<evidence type="ECO:0000256" key="1">
    <source>
        <dbReference type="SAM" id="Phobius"/>
    </source>
</evidence>